<keyword evidence="2" id="KW-1185">Reference proteome</keyword>
<protein>
    <submittedName>
        <fullName evidence="1">Uncharacterized protein</fullName>
    </submittedName>
</protein>
<sequence length="54" mass="6147">MKKKVYDLNFKKMVVAKGEEIGNMSSIQSYASFFHDTIIASLDVASRSSFVRRD</sequence>
<dbReference type="AlphaFoldDB" id="A0A1I2H7H6"/>
<accession>A0A1I2H7H6</accession>
<gene>
    <name evidence="1" type="ORF">SAMN04487969_12115</name>
</gene>
<proteinExistence type="predicted"/>
<evidence type="ECO:0000313" key="2">
    <source>
        <dbReference type="Proteomes" id="UP000183410"/>
    </source>
</evidence>
<evidence type="ECO:0000313" key="1">
    <source>
        <dbReference type="EMBL" id="SFF26125.1"/>
    </source>
</evidence>
<name>A0A1I2H7H6_9BACL</name>
<reference evidence="2" key="1">
    <citation type="submission" date="2016-10" db="EMBL/GenBank/DDBJ databases">
        <authorList>
            <person name="Varghese N."/>
            <person name="Submissions S."/>
        </authorList>
    </citation>
    <scope>NUCLEOTIDE SEQUENCE [LARGE SCALE GENOMIC DNA]</scope>
    <source>
        <strain evidence="2">CGMCC 1.10223</strain>
    </source>
</reference>
<dbReference type="EMBL" id="FONN01000021">
    <property type="protein sequence ID" value="SFF26125.1"/>
    <property type="molecule type" value="Genomic_DNA"/>
</dbReference>
<dbReference type="Proteomes" id="UP000183410">
    <property type="component" value="Unassembled WGS sequence"/>
</dbReference>
<organism evidence="1 2">
    <name type="scientific">Paenibacillus algorifonticola</name>
    <dbReference type="NCBI Taxonomy" id="684063"/>
    <lineage>
        <taxon>Bacteria</taxon>
        <taxon>Bacillati</taxon>
        <taxon>Bacillota</taxon>
        <taxon>Bacilli</taxon>
        <taxon>Bacillales</taxon>
        <taxon>Paenibacillaceae</taxon>
        <taxon>Paenibacillus</taxon>
    </lineage>
</organism>